<keyword evidence="3" id="KW-1185">Reference proteome</keyword>
<evidence type="ECO:0000313" key="2">
    <source>
        <dbReference type="EnsemblPlants" id="Kaladp0024s0545.1.v1.1"/>
    </source>
</evidence>
<dbReference type="EnsemblPlants" id="Kaladp0024s0545.1.v1.1">
    <property type="protein sequence ID" value="Kaladp0024s0545.1.v1.1"/>
    <property type="gene ID" value="Kaladp0024s0545.v1.1"/>
</dbReference>
<feature type="region of interest" description="Disordered" evidence="1">
    <location>
        <begin position="49"/>
        <end position="89"/>
    </location>
</feature>
<reference evidence="2" key="1">
    <citation type="submission" date="2021-01" db="UniProtKB">
        <authorList>
            <consortium name="EnsemblPlants"/>
        </authorList>
    </citation>
    <scope>IDENTIFICATION</scope>
</reference>
<proteinExistence type="predicted"/>
<evidence type="ECO:0000313" key="3">
    <source>
        <dbReference type="Proteomes" id="UP000594263"/>
    </source>
</evidence>
<organism evidence="2 3">
    <name type="scientific">Kalanchoe fedtschenkoi</name>
    <name type="common">Lavender scallops</name>
    <name type="synonym">South American air plant</name>
    <dbReference type="NCBI Taxonomy" id="63787"/>
    <lineage>
        <taxon>Eukaryota</taxon>
        <taxon>Viridiplantae</taxon>
        <taxon>Streptophyta</taxon>
        <taxon>Embryophyta</taxon>
        <taxon>Tracheophyta</taxon>
        <taxon>Spermatophyta</taxon>
        <taxon>Magnoliopsida</taxon>
        <taxon>eudicotyledons</taxon>
        <taxon>Gunneridae</taxon>
        <taxon>Pentapetalae</taxon>
        <taxon>Saxifragales</taxon>
        <taxon>Crassulaceae</taxon>
        <taxon>Kalanchoe</taxon>
    </lineage>
</organism>
<evidence type="ECO:0000256" key="1">
    <source>
        <dbReference type="SAM" id="MobiDB-lite"/>
    </source>
</evidence>
<dbReference type="AlphaFoldDB" id="A0A7N0T712"/>
<accession>A0A7N0T712</accession>
<name>A0A7N0T712_KALFE</name>
<sequence length="89" mass="9873">MERHKQVYMNQVSREEAADAEGAGYLGKGVSEMRMKRLEEARAQELHQWASSSSAWREQDECGQNGKRADEGANSKGGRVFDVAAEAGR</sequence>
<dbReference type="Proteomes" id="UP000594263">
    <property type="component" value="Unplaced"/>
</dbReference>
<dbReference type="Gramene" id="Kaladp0024s0545.1.v1.1">
    <property type="protein sequence ID" value="Kaladp0024s0545.1.v1.1"/>
    <property type="gene ID" value="Kaladp0024s0545.v1.1"/>
</dbReference>
<protein>
    <submittedName>
        <fullName evidence="2">Uncharacterized protein</fullName>
    </submittedName>
</protein>